<dbReference type="InterPro" id="IPR050155">
    <property type="entry name" value="HAD-like_hydrolase_sf"/>
</dbReference>
<dbReference type="GO" id="GO:0005829">
    <property type="term" value="C:cytosol"/>
    <property type="evidence" value="ECO:0007669"/>
    <property type="project" value="TreeGrafter"/>
</dbReference>
<dbReference type="EMBL" id="CP001674">
    <property type="protein sequence ID" value="ACT50671.1"/>
    <property type="molecule type" value="Genomic_DNA"/>
</dbReference>
<gene>
    <name evidence="1" type="ordered locus">Msip34_1426</name>
</gene>
<sequence length="214" mass="23673">MKNIIFDLDGTLIDSSSSILGSFAEAFRQHGIEPARPLTAELIGPPLMQTLAMIAGHDDADTLAALAQAFKQHYDSEGYKLTTVFPDIEPMLALLARDHKLYIGTNKRIYPTRRILDHLGWGAYFQEVYALDYFHPAVPNKATMVGNIVAAHGMNKTETMYIGDRLEDGMAAEANQLAFAMVTWGYLDPASGDMQAHWLSFDQPQALAEAIIKQ</sequence>
<dbReference type="SFLD" id="SFLDS00003">
    <property type="entry name" value="Haloacid_Dehalogenase"/>
    <property type="match status" value="1"/>
</dbReference>
<proteinExistence type="predicted"/>
<dbReference type="KEGG" id="mei:Msip34_1426"/>
<dbReference type="InterPro" id="IPR023198">
    <property type="entry name" value="PGP-like_dom2"/>
</dbReference>
<organism evidence="1 2">
    <name type="scientific">Methylovorus glucosotrophus (strain SIP3-4)</name>
    <dbReference type="NCBI Taxonomy" id="582744"/>
    <lineage>
        <taxon>Bacteria</taxon>
        <taxon>Pseudomonadati</taxon>
        <taxon>Pseudomonadota</taxon>
        <taxon>Betaproteobacteria</taxon>
        <taxon>Nitrosomonadales</taxon>
        <taxon>Methylophilaceae</taxon>
        <taxon>Methylovorus</taxon>
    </lineage>
</organism>
<dbReference type="Gene3D" id="1.10.150.240">
    <property type="entry name" value="Putative phosphatase, domain 2"/>
    <property type="match status" value="1"/>
</dbReference>
<reference evidence="1 2" key="2">
    <citation type="journal article" date="2011" name="J. Bacteriol.">
        <title>Genomes of three methylotrophs from a single niche uncover genetic and metabolic divergence of Methylophilaceae.</title>
        <authorList>
            <person name="Lapidus A."/>
            <person name="Clum A."/>
            <person name="Labutti K."/>
            <person name="Kaluzhnaya M.G."/>
            <person name="Lim S."/>
            <person name="Beck D.A."/>
            <person name="Glavina Del Rio T."/>
            <person name="Nolan M."/>
            <person name="Mavromatis K."/>
            <person name="Huntemann M."/>
            <person name="Lucas S."/>
            <person name="Lidstrom M.E."/>
            <person name="Ivanova N."/>
            <person name="Chistoserdova L."/>
        </authorList>
    </citation>
    <scope>NUCLEOTIDE SEQUENCE [LARGE SCALE GENOMIC DNA]</scope>
    <source>
        <strain evidence="1 2">SIP3-4</strain>
    </source>
</reference>
<dbReference type="Pfam" id="PF13419">
    <property type="entry name" value="HAD_2"/>
    <property type="match status" value="1"/>
</dbReference>
<evidence type="ECO:0000313" key="2">
    <source>
        <dbReference type="Proteomes" id="UP000002743"/>
    </source>
</evidence>
<reference evidence="2" key="1">
    <citation type="submission" date="2009-07" db="EMBL/GenBank/DDBJ databases">
        <title>Complete sequence of chromosome of Methylovorus sp. SIP3-4.</title>
        <authorList>
            <person name="Lucas S."/>
            <person name="Copeland A."/>
            <person name="Lapidus A."/>
            <person name="Glavina del Rio T."/>
            <person name="Tice H."/>
            <person name="Bruce D."/>
            <person name="Goodwin L."/>
            <person name="Pitluck S."/>
            <person name="Clum A."/>
            <person name="Larimer F."/>
            <person name="Land M."/>
            <person name="Hauser L."/>
            <person name="Kyrpides N."/>
            <person name="Mikhailova N."/>
            <person name="Kayluzhnaya M."/>
            <person name="Chistoserdova L."/>
        </authorList>
    </citation>
    <scope>NUCLEOTIDE SEQUENCE [LARGE SCALE GENOMIC DNA]</scope>
    <source>
        <strain evidence="2">SIP3-4</strain>
    </source>
</reference>
<dbReference type="InterPro" id="IPR023214">
    <property type="entry name" value="HAD_sf"/>
</dbReference>
<dbReference type="Proteomes" id="UP000002743">
    <property type="component" value="Chromosome"/>
</dbReference>
<dbReference type="InterPro" id="IPR041492">
    <property type="entry name" value="HAD_2"/>
</dbReference>
<dbReference type="HOGENOM" id="CLU_045011_19_4_4"/>
<dbReference type="GO" id="GO:0016787">
    <property type="term" value="F:hydrolase activity"/>
    <property type="evidence" value="ECO:0007669"/>
    <property type="project" value="UniProtKB-KW"/>
</dbReference>
<keyword evidence="2" id="KW-1185">Reference proteome</keyword>
<dbReference type="SFLD" id="SFLDG01129">
    <property type="entry name" value="C1.5:_HAD__Beta-PGM__Phosphata"/>
    <property type="match status" value="1"/>
</dbReference>
<dbReference type="AlphaFoldDB" id="C6XDP6"/>
<evidence type="ECO:0000313" key="1">
    <source>
        <dbReference type="EMBL" id="ACT50671.1"/>
    </source>
</evidence>
<dbReference type="GO" id="GO:0004713">
    <property type="term" value="F:protein tyrosine kinase activity"/>
    <property type="evidence" value="ECO:0007669"/>
    <property type="project" value="TreeGrafter"/>
</dbReference>
<accession>C6XDP6</accession>
<protein>
    <submittedName>
        <fullName evidence="1">Haloacid dehalogenase domain protein hydrolase</fullName>
    </submittedName>
</protein>
<dbReference type="Gene3D" id="3.40.50.1000">
    <property type="entry name" value="HAD superfamily/HAD-like"/>
    <property type="match status" value="1"/>
</dbReference>
<dbReference type="PANTHER" id="PTHR43434:SF20">
    <property type="entry name" value="5'-NUCLEOTIDASE"/>
    <property type="match status" value="1"/>
</dbReference>
<dbReference type="InterPro" id="IPR036412">
    <property type="entry name" value="HAD-like_sf"/>
</dbReference>
<dbReference type="SUPFAM" id="SSF56784">
    <property type="entry name" value="HAD-like"/>
    <property type="match status" value="1"/>
</dbReference>
<keyword evidence="1" id="KW-0378">Hydrolase</keyword>
<dbReference type="OrthoDB" id="5293434at2"/>
<dbReference type="RefSeq" id="WP_015830122.1">
    <property type="nucleotide sequence ID" value="NC_012969.1"/>
</dbReference>
<dbReference type="STRING" id="582744.Msip34_1426"/>
<dbReference type="eggNOG" id="COG0546">
    <property type="taxonomic scope" value="Bacteria"/>
</dbReference>
<name>C6XDP6_METGS</name>
<dbReference type="PANTHER" id="PTHR43434">
    <property type="entry name" value="PHOSPHOGLYCOLATE PHOSPHATASE"/>
    <property type="match status" value="1"/>
</dbReference>